<keyword evidence="1" id="KW-0863">Zinc-finger</keyword>
<dbReference type="PANTHER" id="PTHR19446">
    <property type="entry name" value="REVERSE TRANSCRIPTASES"/>
    <property type="match status" value="1"/>
</dbReference>
<feature type="domain" description="Reverse transcriptase" evidence="4">
    <location>
        <begin position="402"/>
        <end position="655"/>
    </location>
</feature>
<dbReference type="GO" id="GO:0008270">
    <property type="term" value="F:zinc ion binding"/>
    <property type="evidence" value="ECO:0007669"/>
    <property type="project" value="UniProtKB-KW"/>
</dbReference>
<keyword evidence="1" id="KW-0862">Zinc</keyword>
<accession>A0A0V1GU64</accession>
<dbReference type="AlphaFoldDB" id="A0A0V1GU64"/>
<dbReference type="OrthoDB" id="410104at2759"/>
<dbReference type="PROSITE" id="PS00028">
    <property type="entry name" value="ZINC_FINGER_C2H2_1"/>
    <property type="match status" value="1"/>
</dbReference>
<dbReference type="InterPro" id="IPR000477">
    <property type="entry name" value="RT_dom"/>
</dbReference>
<protein>
    <submittedName>
        <fullName evidence="5">Retrovirus-related Pol polyprotein from type-1 retrotransposable element</fullName>
    </submittedName>
</protein>
<dbReference type="PROSITE" id="PS50157">
    <property type="entry name" value="ZINC_FINGER_C2H2_2"/>
    <property type="match status" value="1"/>
</dbReference>
<dbReference type="InterPro" id="IPR013087">
    <property type="entry name" value="Znf_C2H2_type"/>
</dbReference>
<dbReference type="Proteomes" id="UP000055024">
    <property type="component" value="Unassembled WGS sequence"/>
</dbReference>
<dbReference type="InterPro" id="IPR043502">
    <property type="entry name" value="DNA/RNA_pol_sf"/>
</dbReference>
<keyword evidence="6" id="KW-1185">Reference proteome</keyword>
<dbReference type="Gene3D" id="3.30.160.60">
    <property type="entry name" value="Classic Zinc Finger"/>
    <property type="match status" value="1"/>
</dbReference>
<dbReference type="Pfam" id="PF00078">
    <property type="entry name" value="RVT_1"/>
    <property type="match status" value="1"/>
</dbReference>
<feature type="domain" description="C2H2-type" evidence="3">
    <location>
        <begin position="103"/>
        <end position="126"/>
    </location>
</feature>
<comment type="caution">
    <text evidence="5">The sequence shown here is derived from an EMBL/GenBank/DDBJ whole genome shotgun (WGS) entry which is preliminary data.</text>
</comment>
<dbReference type="SMART" id="SM00355">
    <property type="entry name" value="ZnF_C2H2"/>
    <property type="match status" value="2"/>
</dbReference>
<sequence>MADDRPEKTSGSLDLPGQLPSPGEKRVIIYPVPYKCDFCSFTSTTWLSTELHLKSVHSCRLFSFTCSKCTKEWTSINSVASHYARCKGGIAPANIPPSSASTYACSSCGACFDTNSGLQLHRKRAHPDAFLQTCVQKTKARWSVDEINLLAKVEANLHPACKNINQVLEQKLIEFHIARNVEMIKGQRRKAAYKELVLQYRRGQQQEVIVGSPSGVVGFSPQVISTSAHNTDALSNDLIREAYSLPEVDIDDLQTKLLQNLAPSRGPTTRGVRKHDSRPKTETARTNVRVARFKRFQRLFQNNRGKLASHILDGASLDQFNGNIDEATALLVKTLSSRPILPANEEAESSDSPCVSVTQPITAVEVARELKAARPTAVGPDGLKLQKLRELNAFDIASLFNLWLKAGKLPVSVKASRTIFIPKIDGTSDISKCRPITIASMLYRLFSRIITKGLATAVHLSERQKAFLPDVNGVFENTSSLYAFIKDAKARSKEIYIAMLDLAKAFDSVPHERIIRALRRKNVHPASIDLIANMLTGTTYAEIKGLKGNTVQICNGVRQGDPLSPLLFCLFLDEMIVRLQESGPAFDFKGRKISALAFADDMTLLADSAAGLKILLKVASDFLAESGMMLNADKCLTLSICRSPKTKKMFSNPVITFSVADSRTGQTDRMEKDASC</sequence>
<evidence type="ECO:0000313" key="5">
    <source>
        <dbReference type="EMBL" id="KRZ01857.1"/>
    </source>
</evidence>
<proteinExistence type="predicted"/>
<dbReference type="SUPFAM" id="SSF56672">
    <property type="entry name" value="DNA/RNA polymerases"/>
    <property type="match status" value="1"/>
</dbReference>
<gene>
    <name evidence="5" type="ORF">T11_15502</name>
</gene>
<dbReference type="STRING" id="268475.A0A0V1GU64"/>
<evidence type="ECO:0000256" key="1">
    <source>
        <dbReference type="PROSITE-ProRule" id="PRU00042"/>
    </source>
</evidence>
<organism evidence="5 6">
    <name type="scientific">Trichinella zimbabwensis</name>
    <dbReference type="NCBI Taxonomy" id="268475"/>
    <lineage>
        <taxon>Eukaryota</taxon>
        <taxon>Metazoa</taxon>
        <taxon>Ecdysozoa</taxon>
        <taxon>Nematoda</taxon>
        <taxon>Enoplea</taxon>
        <taxon>Dorylaimia</taxon>
        <taxon>Trichinellida</taxon>
        <taxon>Trichinellidae</taxon>
        <taxon>Trichinella</taxon>
    </lineage>
</organism>
<evidence type="ECO:0000259" key="4">
    <source>
        <dbReference type="PROSITE" id="PS50878"/>
    </source>
</evidence>
<dbReference type="CDD" id="cd01650">
    <property type="entry name" value="RT_nLTR_like"/>
    <property type="match status" value="1"/>
</dbReference>
<evidence type="ECO:0000259" key="3">
    <source>
        <dbReference type="PROSITE" id="PS50157"/>
    </source>
</evidence>
<keyword evidence="1" id="KW-0479">Metal-binding</keyword>
<dbReference type="PROSITE" id="PS50878">
    <property type="entry name" value="RT_POL"/>
    <property type="match status" value="1"/>
</dbReference>
<name>A0A0V1GU64_9BILA</name>
<dbReference type="EMBL" id="JYDP01000256">
    <property type="protein sequence ID" value="KRZ01857.1"/>
    <property type="molecule type" value="Genomic_DNA"/>
</dbReference>
<evidence type="ECO:0000313" key="6">
    <source>
        <dbReference type="Proteomes" id="UP000055024"/>
    </source>
</evidence>
<reference evidence="5 6" key="1">
    <citation type="submission" date="2015-01" db="EMBL/GenBank/DDBJ databases">
        <title>Evolution of Trichinella species and genotypes.</title>
        <authorList>
            <person name="Korhonen P.K."/>
            <person name="Edoardo P."/>
            <person name="Giuseppe L.R."/>
            <person name="Gasser R.B."/>
        </authorList>
    </citation>
    <scope>NUCLEOTIDE SEQUENCE [LARGE SCALE GENOMIC DNA]</scope>
    <source>
        <strain evidence="5">ISS1029</strain>
    </source>
</reference>
<evidence type="ECO:0000256" key="2">
    <source>
        <dbReference type="SAM" id="MobiDB-lite"/>
    </source>
</evidence>
<feature type="region of interest" description="Disordered" evidence="2">
    <location>
        <begin position="262"/>
        <end position="284"/>
    </location>
</feature>